<accession>A0ABS1TB05</accession>
<feature type="transmembrane region" description="Helical" evidence="1">
    <location>
        <begin position="12"/>
        <end position="33"/>
    </location>
</feature>
<keyword evidence="1" id="KW-1133">Transmembrane helix</keyword>
<keyword evidence="3" id="KW-1185">Reference proteome</keyword>
<keyword evidence="1" id="KW-0812">Transmembrane</keyword>
<protein>
    <submittedName>
        <fullName evidence="2">Uncharacterized protein</fullName>
    </submittedName>
</protein>
<keyword evidence="1" id="KW-0472">Membrane</keyword>
<reference evidence="2 3" key="1">
    <citation type="submission" date="2021-01" db="EMBL/GenBank/DDBJ databases">
        <title>Genome public.</title>
        <authorList>
            <person name="Liu C."/>
            <person name="Sun Q."/>
        </authorList>
    </citation>
    <scope>NUCLEOTIDE SEQUENCE [LARGE SCALE GENOMIC DNA]</scope>
    <source>
        <strain evidence="2 3">YIM B02515</strain>
    </source>
</reference>
<name>A0ABS1TB05_9CLOT</name>
<sequence length="306" mass="34894">MGKYEKLFYKRNLLVCLVVSIVLVLIMSAAHYFNNKLKPTSTPAVSHENNIKPNKLDIIKDIEYIALLQEGDIKGVYLDRIIFSNKDRELTDKIKNSILSGTVIENTDAVQESSNPLIIGIKQKDGNYLEGEYKDGRINFYKPFKTTVKTSSSFEDIIQEFKARKLSTEPQEINYLGQVRNNKIVVERSKAFSYGNDSVFEKFKGSDKKPAEYEQELIDKAVELGMDEKKLSNALKKAKQYKNNIKTQYPVIINTGVYRDKPCFILTFTWETANIGINPNKVQNLGHIFTVILDEEGNEICYSTCG</sequence>
<dbReference type="Proteomes" id="UP000632377">
    <property type="component" value="Unassembled WGS sequence"/>
</dbReference>
<evidence type="ECO:0000256" key="1">
    <source>
        <dbReference type="SAM" id="Phobius"/>
    </source>
</evidence>
<dbReference type="RefSeq" id="WP_202748515.1">
    <property type="nucleotide sequence ID" value="NZ_JAESWC010000002.1"/>
</dbReference>
<evidence type="ECO:0000313" key="2">
    <source>
        <dbReference type="EMBL" id="MBL4935932.1"/>
    </source>
</evidence>
<comment type="caution">
    <text evidence="2">The sequence shown here is derived from an EMBL/GenBank/DDBJ whole genome shotgun (WGS) entry which is preliminary data.</text>
</comment>
<proteinExistence type="predicted"/>
<gene>
    <name evidence="2" type="ORF">JK636_09185</name>
</gene>
<evidence type="ECO:0000313" key="3">
    <source>
        <dbReference type="Proteomes" id="UP000632377"/>
    </source>
</evidence>
<dbReference type="EMBL" id="JAESWC010000002">
    <property type="protein sequence ID" value="MBL4935932.1"/>
    <property type="molecule type" value="Genomic_DNA"/>
</dbReference>
<organism evidence="2 3">
    <name type="scientific">Clostridium rhizosphaerae</name>
    <dbReference type="NCBI Taxonomy" id="2803861"/>
    <lineage>
        <taxon>Bacteria</taxon>
        <taxon>Bacillati</taxon>
        <taxon>Bacillota</taxon>
        <taxon>Clostridia</taxon>
        <taxon>Eubacteriales</taxon>
        <taxon>Clostridiaceae</taxon>
        <taxon>Clostridium</taxon>
    </lineage>
</organism>